<dbReference type="PIRSF" id="PIRSF001434">
    <property type="entry name" value="CGS"/>
    <property type="match status" value="1"/>
</dbReference>
<dbReference type="InterPro" id="IPR015422">
    <property type="entry name" value="PyrdxlP-dep_Trfase_small"/>
</dbReference>
<evidence type="ECO:0000256" key="3">
    <source>
        <dbReference type="ARBA" id="ARBA00022898"/>
    </source>
</evidence>
<evidence type="ECO:0000256" key="4">
    <source>
        <dbReference type="RuleBase" id="RU362118"/>
    </source>
</evidence>
<reference evidence="6" key="1">
    <citation type="journal article" date="2019" name="Int. J. Syst. Evol. Microbiol.">
        <title>The Global Catalogue of Microorganisms (GCM) 10K type strain sequencing project: providing services to taxonomists for standard genome sequencing and annotation.</title>
        <authorList>
            <consortium name="The Broad Institute Genomics Platform"/>
            <consortium name="The Broad Institute Genome Sequencing Center for Infectious Disease"/>
            <person name="Wu L."/>
            <person name="Ma J."/>
        </authorList>
    </citation>
    <scope>NUCLEOTIDE SEQUENCE [LARGE SCALE GENOMIC DNA]</scope>
    <source>
        <strain evidence="6">CGMCC 1.15180</strain>
    </source>
</reference>
<evidence type="ECO:0000256" key="2">
    <source>
        <dbReference type="ARBA" id="ARBA00009077"/>
    </source>
</evidence>
<sequence length="365" mass="38652">MVRSSAFAYDSADALAAAMATPDGDFVYSRRGNPTVRTLERVMAGLEGGARALAAASGMGAISSTLLALLRPGDHVLVQSCLYGGTYAVLSDLAERFGIEVERISGDGAGELSARLRPATRLLLLETLANPTGEVPDLSGLLGVARRAGVVSLVDNSLASPALCRPIEFGADIVVHSTTKYLGGHSDVIGGVAVFADAELYEQVWRRAVELGATADPFAAWLTLRGIQTLPLRMRQHCRNAAFLAARLELHPAVKQVYWPGLATHPSHERARRFLSGFGAMVSFEPAGGRDAGRAFAERLRIAQLALSLGGVETLVTHPASTSHRELDDRALQAAGVSAGMVRMAVGIEHPEDLWNDIEQALPSA</sequence>
<gene>
    <name evidence="5" type="ORF">ACFP4F_28890</name>
</gene>
<dbReference type="PROSITE" id="PS00868">
    <property type="entry name" value="CYS_MET_METAB_PP"/>
    <property type="match status" value="1"/>
</dbReference>
<comment type="caution">
    <text evidence="5">The sequence shown here is derived from an EMBL/GenBank/DDBJ whole genome shotgun (WGS) entry which is preliminary data.</text>
</comment>
<accession>A0ABW1MRV2</accession>
<dbReference type="Gene3D" id="3.40.640.10">
    <property type="entry name" value="Type I PLP-dependent aspartate aminotransferase-like (Major domain)"/>
    <property type="match status" value="1"/>
</dbReference>
<dbReference type="CDD" id="cd00614">
    <property type="entry name" value="CGS_like"/>
    <property type="match status" value="1"/>
</dbReference>
<dbReference type="PANTHER" id="PTHR11808:SF85">
    <property type="entry name" value="CYSTATHIONINE GAMMA-LYASE-RELATED"/>
    <property type="match status" value="1"/>
</dbReference>
<comment type="similarity">
    <text evidence="2 4">Belongs to the trans-sulfuration enzymes family.</text>
</comment>
<protein>
    <submittedName>
        <fullName evidence="5">Trans-sulfuration enzyme family protein</fullName>
    </submittedName>
</protein>
<keyword evidence="3 4" id="KW-0663">Pyridoxal phosphate</keyword>
<evidence type="ECO:0000256" key="1">
    <source>
        <dbReference type="ARBA" id="ARBA00001933"/>
    </source>
</evidence>
<dbReference type="InterPro" id="IPR000277">
    <property type="entry name" value="Cys/Met-Metab_PyrdxlP-dep_enz"/>
</dbReference>
<organism evidence="5 6">
    <name type="scientific">Streptomyces ochraceiscleroticus</name>
    <dbReference type="NCBI Taxonomy" id="47761"/>
    <lineage>
        <taxon>Bacteria</taxon>
        <taxon>Bacillati</taxon>
        <taxon>Actinomycetota</taxon>
        <taxon>Actinomycetes</taxon>
        <taxon>Kitasatosporales</taxon>
        <taxon>Streptomycetaceae</taxon>
        <taxon>Streptomyces</taxon>
    </lineage>
</organism>
<evidence type="ECO:0000313" key="6">
    <source>
        <dbReference type="Proteomes" id="UP001596139"/>
    </source>
</evidence>
<comment type="cofactor">
    <cofactor evidence="1 4">
        <name>pyridoxal 5'-phosphate</name>
        <dbReference type="ChEBI" id="CHEBI:597326"/>
    </cofactor>
</comment>
<dbReference type="InterPro" id="IPR054542">
    <property type="entry name" value="Cys_met_metab_PP"/>
</dbReference>
<proteinExistence type="inferred from homology"/>
<dbReference type="SUPFAM" id="SSF53383">
    <property type="entry name" value="PLP-dependent transferases"/>
    <property type="match status" value="1"/>
</dbReference>
<keyword evidence="6" id="KW-1185">Reference proteome</keyword>
<dbReference type="InterPro" id="IPR015421">
    <property type="entry name" value="PyrdxlP-dep_Trfase_major"/>
</dbReference>
<dbReference type="Proteomes" id="UP001596139">
    <property type="component" value="Unassembled WGS sequence"/>
</dbReference>
<dbReference type="EMBL" id="JBHSPX010000008">
    <property type="protein sequence ID" value="MFC6066540.1"/>
    <property type="molecule type" value="Genomic_DNA"/>
</dbReference>
<dbReference type="Gene3D" id="3.90.1150.10">
    <property type="entry name" value="Aspartate Aminotransferase, domain 1"/>
    <property type="match status" value="1"/>
</dbReference>
<name>A0ABW1MRV2_9ACTN</name>
<dbReference type="PANTHER" id="PTHR11808">
    <property type="entry name" value="TRANS-SULFURATION ENZYME FAMILY MEMBER"/>
    <property type="match status" value="1"/>
</dbReference>
<evidence type="ECO:0000313" key="5">
    <source>
        <dbReference type="EMBL" id="MFC6066540.1"/>
    </source>
</evidence>
<dbReference type="InterPro" id="IPR015424">
    <property type="entry name" value="PyrdxlP-dep_Trfase"/>
</dbReference>
<dbReference type="Pfam" id="PF01053">
    <property type="entry name" value="Cys_Met_Meta_PP"/>
    <property type="match status" value="1"/>
</dbReference>
<dbReference type="RefSeq" id="WP_245659704.1">
    <property type="nucleotide sequence ID" value="NZ_JBHSPX010000008.1"/>
</dbReference>